<accession>A0A915KK80</accession>
<dbReference type="AlphaFoldDB" id="A0A915KK80"/>
<reference evidence="3" key="1">
    <citation type="submission" date="2022-11" db="UniProtKB">
        <authorList>
            <consortium name="WormBaseParasite"/>
        </authorList>
    </citation>
    <scope>IDENTIFICATION</scope>
</reference>
<sequence length="88" mass="10186">MMTASHNLIARSQHHYDISPGSISDDEDDPFERWMTKLDVPPPSAYTFPQWLHCPRSLPTFFTCCQTKDDDDDEEDDDINSTHEIQIS</sequence>
<protein>
    <submittedName>
        <fullName evidence="3">Uncharacterized protein</fullName>
    </submittedName>
</protein>
<feature type="region of interest" description="Disordered" evidence="1">
    <location>
        <begin position="68"/>
        <end position="88"/>
    </location>
</feature>
<name>A0A915KK80_ROMCU</name>
<evidence type="ECO:0000256" key="1">
    <source>
        <dbReference type="SAM" id="MobiDB-lite"/>
    </source>
</evidence>
<evidence type="ECO:0000313" key="3">
    <source>
        <dbReference type="WBParaSite" id="nRc.2.0.1.t39170-RA"/>
    </source>
</evidence>
<dbReference type="WBParaSite" id="nRc.2.0.1.t39170-RA">
    <property type="protein sequence ID" value="nRc.2.0.1.t39170-RA"/>
    <property type="gene ID" value="nRc.2.0.1.g39170"/>
</dbReference>
<feature type="compositionally biased region" description="Acidic residues" evidence="1">
    <location>
        <begin position="69"/>
        <end position="79"/>
    </location>
</feature>
<dbReference type="Proteomes" id="UP000887565">
    <property type="component" value="Unplaced"/>
</dbReference>
<evidence type="ECO:0000313" key="2">
    <source>
        <dbReference type="Proteomes" id="UP000887565"/>
    </source>
</evidence>
<proteinExistence type="predicted"/>
<organism evidence="2 3">
    <name type="scientific">Romanomermis culicivorax</name>
    <name type="common">Nematode worm</name>
    <dbReference type="NCBI Taxonomy" id="13658"/>
    <lineage>
        <taxon>Eukaryota</taxon>
        <taxon>Metazoa</taxon>
        <taxon>Ecdysozoa</taxon>
        <taxon>Nematoda</taxon>
        <taxon>Enoplea</taxon>
        <taxon>Dorylaimia</taxon>
        <taxon>Mermithida</taxon>
        <taxon>Mermithoidea</taxon>
        <taxon>Mermithidae</taxon>
        <taxon>Romanomermis</taxon>
    </lineage>
</organism>
<keyword evidence="2" id="KW-1185">Reference proteome</keyword>